<keyword evidence="3" id="KW-0812">Transmembrane</keyword>
<name>A0A4R6K038_9ACTN</name>
<dbReference type="AlphaFoldDB" id="A0A4R6K038"/>
<proteinExistence type="predicted"/>
<keyword evidence="3" id="KW-1133">Transmembrane helix</keyword>
<keyword evidence="3" id="KW-0472">Membrane</keyword>
<dbReference type="SUPFAM" id="SSF81296">
    <property type="entry name" value="E set domains"/>
    <property type="match status" value="1"/>
</dbReference>
<sequence length="178" mass="17871">MSRWLLAAVLAAASALAPAGCSAAPAGAAVVTSDPADLAALARAPAAVTLRLTGAPVVEFSHVTVRDAAGTDLAAGPLTRAGGDSLRQPVGVRETGDFVVAYHVVVEGGDDVAGVLRFSVGTGRPPATSGAGPDPAALSHQHGLDPLSGIMLTANAGALAVAGFLLMRTRRRRRPWRL</sequence>
<feature type="domain" description="CopC" evidence="5">
    <location>
        <begin position="28"/>
        <end position="120"/>
    </location>
</feature>
<evidence type="ECO:0000313" key="7">
    <source>
        <dbReference type="Proteomes" id="UP000294901"/>
    </source>
</evidence>
<evidence type="ECO:0000259" key="5">
    <source>
        <dbReference type="Pfam" id="PF04234"/>
    </source>
</evidence>
<organism evidence="6 7">
    <name type="scientific">Paractinoplanes brasiliensis</name>
    <dbReference type="NCBI Taxonomy" id="52695"/>
    <lineage>
        <taxon>Bacteria</taxon>
        <taxon>Bacillati</taxon>
        <taxon>Actinomycetota</taxon>
        <taxon>Actinomycetes</taxon>
        <taxon>Micromonosporales</taxon>
        <taxon>Micromonosporaceae</taxon>
        <taxon>Paractinoplanes</taxon>
    </lineage>
</organism>
<comment type="caution">
    <text evidence="6">The sequence shown here is derived from an EMBL/GenBank/DDBJ whole genome shotgun (WGS) entry which is preliminary data.</text>
</comment>
<feature type="signal peptide" evidence="4">
    <location>
        <begin position="1"/>
        <end position="23"/>
    </location>
</feature>
<dbReference type="Pfam" id="PF04234">
    <property type="entry name" value="CopC"/>
    <property type="match status" value="1"/>
</dbReference>
<dbReference type="RefSeq" id="WP_166661277.1">
    <property type="nucleotide sequence ID" value="NZ_BOMD01000112.1"/>
</dbReference>
<dbReference type="Gene3D" id="2.60.40.1220">
    <property type="match status" value="1"/>
</dbReference>
<evidence type="ECO:0000313" key="6">
    <source>
        <dbReference type="EMBL" id="TDO42067.1"/>
    </source>
</evidence>
<reference evidence="6 7" key="1">
    <citation type="submission" date="2019-03" db="EMBL/GenBank/DDBJ databases">
        <title>Sequencing the genomes of 1000 actinobacteria strains.</title>
        <authorList>
            <person name="Klenk H.-P."/>
        </authorList>
    </citation>
    <scope>NUCLEOTIDE SEQUENCE [LARGE SCALE GENOMIC DNA]</scope>
    <source>
        <strain evidence="6 7">DSM 43805</strain>
    </source>
</reference>
<dbReference type="InterPro" id="IPR014755">
    <property type="entry name" value="Cu-Rt/internalin_Ig-like"/>
</dbReference>
<feature type="chain" id="PRO_5020741196" description="CopC domain-containing protein" evidence="4">
    <location>
        <begin position="24"/>
        <end position="178"/>
    </location>
</feature>
<keyword evidence="2" id="KW-0186">Copper</keyword>
<evidence type="ECO:0000256" key="3">
    <source>
        <dbReference type="SAM" id="Phobius"/>
    </source>
</evidence>
<keyword evidence="1 4" id="KW-0732">Signal</keyword>
<dbReference type="GO" id="GO:0042597">
    <property type="term" value="C:periplasmic space"/>
    <property type="evidence" value="ECO:0007669"/>
    <property type="project" value="InterPro"/>
</dbReference>
<evidence type="ECO:0000256" key="1">
    <source>
        <dbReference type="ARBA" id="ARBA00022729"/>
    </source>
</evidence>
<gene>
    <name evidence="6" type="ORF">C8E87_5830</name>
</gene>
<keyword evidence="7" id="KW-1185">Reference proteome</keyword>
<accession>A0A4R6K038</accession>
<dbReference type="EMBL" id="SNWR01000001">
    <property type="protein sequence ID" value="TDO42067.1"/>
    <property type="molecule type" value="Genomic_DNA"/>
</dbReference>
<dbReference type="InterPro" id="IPR007348">
    <property type="entry name" value="CopC_dom"/>
</dbReference>
<evidence type="ECO:0000256" key="2">
    <source>
        <dbReference type="ARBA" id="ARBA00023008"/>
    </source>
</evidence>
<evidence type="ECO:0000256" key="4">
    <source>
        <dbReference type="SAM" id="SignalP"/>
    </source>
</evidence>
<dbReference type="GO" id="GO:0005507">
    <property type="term" value="F:copper ion binding"/>
    <property type="evidence" value="ECO:0007669"/>
    <property type="project" value="InterPro"/>
</dbReference>
<dbReference type="Proteomes" id="UP000294901">
    <property type="component" value="Unassembled WGS sequence"/>
</dbReference>
<feature type="transmembrane region" description="Helical" evidence="3">
    <location>
        <begin position="147"/>
        <end position="167"/>
    </location>
</feature>
<dbReference type="GO" id="GO:0046688">
    <property type="term" value="P:response to copper ion"/>
    <property type="evidence" value="ECO:0007669"/>
    <property type="project" value="InterPro"/>
</dbReference>
<dbReference type="InterPro" id="IPR014756">
    <property type="entry name" value="Ig_E-set"/>
</dbReference>
<protein>
    <recommendedName>
        <fullName evidence="5">CopC domain-containing protein</fullName>
    </recommendedName>
</protein>